<comment type="caution">
    <text evidence="2">The sequence shown here is derived from an EMBL/GenBank/DDBJ whole genome shotgun (WGS) entry which is preliminary data.</text>
</comment>
<keyword evidence="3" id="KW-1185">Reference proteome</keyword>
<accession>A0ABQ2KP05</accession>
<dbReference type="Gene3D" id="1.10.1200.10">
    <property type="entry name" value="ACP-like"/>
    <property type="match status" value="1"/>
</dbReference>
<dbReference type="NCBIfam" id="TIGR01733">
    <property type="entry name" value="AA-adenyl-dom"/>
    <property type="match status" value="1"/>
</dbReference>
<dbReference type="Gene3D" id="3.30.300.30">
    <property type="match status" value="1"/>
</dbReference>
<dbReference type="PROSITE" id="PS50075">
    <property type="entry name" value="CARRIER"/>
    <property type="match status" value="1"/>
</dbReference>
<dbReference type="PANTHER" id="PTHR45527">
    <property type="entry name" value="NONRIBOSOMAL PEPTIDE SYNTHETASE"/>
    <property type="match status" value="1"/>
</dbReference>
<dbReference type="PANTHER" id="PTHR45527:SF1">
    <property type="entry name" value="FATTY ACID SYNTHASE"/>
    <property type="match status" value="1"/>
</dbReference>
<dbReference type="Gene3D" id="3.40.50.12780">
    <property type="entry name" value="N-terminal domain of ligase-like"/>
    <property type="match status" value="1"/>
</dbReference>
<sequence>MDIHQAVGGAVRLHQPLDPTELVDRLRTEIGVDPTLMRSWLQPVPFAAGSAAAKQLVRGQMSHPLPGPGAARISCTQYSDGVVDVVLLACADLTGALRLLRELGGEPIEDSVAGSVIVDLPIRDSFRTEYVVVACAAVCARYLDVAAIAVDLVRLHAPRPADDAAPLGELLRCELTPGHSVSQIAAGLVPVQDDSALRSIRLIDATATPGGFFQDDDSRHDVVLTLTATSDPALLRLRISGNALESEFTAALAESMAFVHSGIQGPDTLLRDLAMTRHQPEAPSNGAPGDRLELRIVAAATTQPTATAVVHESNSLSYADLDQLSDTVAAHLHATGIRPGDFVVLAIDRGPELIAVALGIWKCGAAYVPVDVEFPIERIRHVATDANARLVVAEPRIAAELADNTTTASDLLAASSAQRPHHALSDLLPAYAIYTSGTTGVPKGTVVSHRSVLALFDALRTEFALTSADVWSAFHSPAFDFSVWEIWGALVTGGRVVVVDKPVARDPGRFHTLLREHRVTVLNQTPSAFAHLDAVDARSERLAAVRLVVLGGEAMQSHSVSSWLDRHPRRSCQVVDMYGITETTVHVTAHRVTKSSAMRRPGAVGAAISGWEFAVLGADLRPAPVGCPGEIYVAGAGLAQYYIGKPVLTATRFVAGPDGRRWYRSGDLGRTLGDGTLEHLGRIDGQVKVNGYRIELDEIRDCIMRYPGILDAAVVCANTDGEHALSRIDAFYVGADIDPADLRAALARFLPHYMQPSTFTELTVVPLTTNGKVDKAALPAPDQSRVTDSNDAQQDTAVQALTTAWRTVLDAEPAADDNFFLAGGNSLAAIHFCNELGNAGISLALTVLYQNPTFGDLLAVVAAVKRSAAAV</sequence>
<dbReference type="SUPFAM" id="SSF47336">
    <property type="entry name" value="ACP-like"/>
    <property type="match status" value="1"/>
</dbReference>
<dbReference type="Proteomes" id="UP000658127">
    <property type="component" value="Unassembled WGS sequence"/>
</dbReference>
<dbReference type="RefSeq" id="WP_189032084.1">
    <property type="nucleotide sequence ID" value="NZ_BMNE01000005.1"/>
</dbReference>
<organism evidence="2 3">
    <name type="scientific">Nocardia rhizosphaerihabitans</name>
    <dbReference type="NCBI Taxonomy" id="1691570"/>
    <lineage>
        <taxon>Bacteria</taxon>
        <taxon>Bacillati</taxon>
        <taxon>Actinomycetota</taxon>
        <taxon>Actinomycetes</taxon>
        <taxon>Mycobacteriales</taxon>
        <taxon>Nocardiaceae</taxon>
        <taxon>Nocardia</taxon>
    </lineage>
</organism>
<evidence type="ECO:0000313" key="2">
    <source>
        <dbReference type="EMBL" id="GGN88997.1"/>
    </source>
</evidence>
<reference evidence="3" key="1">
    <citation type="journal article" date="2019" name="Int. J. Syst. Evol. Microbiol.">
        <title>The Global Catalogue of Microorganisms (GCM) 10K type strain sequencing project: providing services to taxonomists for standard genome sequencing and annotation.</title>
        <authorList>
            <consortium name="The Broad Institute Genomics Platform"/>
            <consortium name="The Broad Institute Genome Sequencing Center for Infectious Disease"/>
            <person name="Wu L."/>
            <person name="Ma J."/>
        </authorList>
    </citation>
    <scope>NUCLEOTIDE SEQUENCE [LARGE SCALE GENOMIC DNA]</scope>
    <source>
        <strain evidence="3">CGMCC 4.7329</strain>
    </source>
</reference>
<name>A0ABQ2KP05_9NOCA</name>
<dbReference type="InterPro" id="IPR036736">
    <property type="entry name" value="ACP-like_sf"/>
</dbReference>
<evidence type="ECO:0000313" key="3">
    <source>
        <dbReference type="Proteomes" id="UP000658127"/>
    </source>
</evidence>
<proteinExistence type="predicted"/>
<gene>
    <name evidence="2" type="ORF">GCM10011610_47010</name>
</gene>
<dbReference type="SUPFAM" id="SSF56801">
    <property type="entry name" value="Acetyl-CoA synthetase-like"/>
    <property type="match status" value="1"/>
</dbReference>
<dbReference type="InterPro" id="IPR010071">
    <property type="entry name" value="AA_adenyl_dom"/>
</dbReference>
<dbReference type="InterPro" id="IPR042099">
    <property type="entry name" value="ANL_N_sf"/>
</dbReference>
<dbReference type="EMBL" id="BMNE01000005">
    <property type="protein sequence ID" value="GGN88997.1"/>
    <property type="molecule type" value="Genomic_DNA"/>
</dbReference>
<evidence type="ECO:0000259" key="1">
    <source>
        <dbReference type="PROSITE" id="PS50075"/>
    </source>
</evidence>
<dbReference type="Pfam" id="PF00550">
    <property type="entry name" value="PP-binding"/>
    <property type="match status" value="1"/>
</dbReference>
<dbReference type="InterPro" id="IPR009081">
    <property type="entry name" value="PP-bd_ACP"/>
</dbReference>
<dbReference type="InterPro" id="IPR000873">
    <property type="entry name" value="AMP-dep_synth/lig_dom"/>
</dbReference>
<dbReference type="InterPro" id="IPR045851">
    <property type="entry name" value="AMP-bd_C_sf"/>
</dbReference>
<feature type="domain" description="Carrier" evidence="1">
    <location>
        <begin position="792"/>
        <end position="865"/>
    </location>
</feature>
<dbReference type="Pfam" id="PF00501">
    <property type="entry name" value="AMP-binding"/>
    <property type="match status" value="1"/>
</dbReference>
<protein>
    <recommendedName>
        <fullName evidence="1">Carrier domain-containing protein</fullName>
    </recommendedName>
</protein>